<feature type="region of interest" description="Disordered" evidence="1">
    <location>
        <begin position="205"/>
        <end position="262"/>
    </location>
</feature>
<feature type="compositionally biased region" description="Polar residues" evidence="1">
    <location>
        <begin position="78"/>
        <end position="101"/>
    </location>
</feature>
<keyword evidence="3" id="KW-1185">Reference proteome</keyword>
<dbReference type="Proteomes" id="UP001287356">
    <property type="component" value="Unassembled WGS sequence"/>
</dbReference>
<proteinExistence type="predicted"/>
<protein>
    <submittedName>
        <fullName evidence="2">Uncharacterized protein</fullName>
    </submittedName>
</protein>
<dbReference type="EMBL" id="JAULSN010000010">
    <property type="protein sequence ID" value="KAK3362149.1"/>
    <property type="molecule type" value="Genomic_DNA"/>
</dbReference>
<evidence type="ECO:0000256" key="1">
    <source>
        <dbReference type="SAM" id="MobiDB-lite"/>
    </source>
</evidence>
<comment type="caution">
    <text evidence="2">The sequence shown here is derived from an EMBL/GenBank/DDBJ whole genome shotgun (WGS) entry which is preliminary data.</text>
</comment>
<feature type="compositionally biased region" description="Polar residues" evidence="1">
    <location>
        <begin position="1"/>
        <end position="10"/>
    </location>
</feature>
<feature type="compositionally biased region" description="Polar residues" evidence="1">
    <location>
        <begin position="112"/>
        <end position="149"/>
    </location>
</feature>
<feature type="compositionally biased region" description="Polar residues" evidence="1">
    <location>
        <begin position="39"/>
        <end position="48"/>
    </location>
</feature>
<accession>A0AAE0JUM4</accession>
<name>A0AAE0JUM4_9PEZI</name>
<sequence length="381" mass="41829">MADRNNSGSSGHRALVDSGDPFYYNNKKSSKKDSRPKHQSSSSKQNAPRTPRDNELSASVQNLSINEHDNNAQHPAHQASNPASSLTHTANVPNWQTSTFSYPGYNEPALDYTNNPELTPETQDSATWSQTRPPSAQTPAMDYSQQAASYGQHDYAPDEWTAQGYYEPQAAGPWISGNPTPYPPASHPQYYPTDEAAAYQAETTSTMTQVNTTPNEEVSYRVPRRPPIQDPGDAPLSPIPQSYTWGPPEYASPDEVGPESPRPPQAILLTFRNNHTVRGYKDASCLLTGNLISRRAVRALGRDGDMKRYARGRERPVATALGECVAVASIVLAWNDLVEFDHDDDAGVVVAKGGHSTFLVCRDLPGEDDVDVYLKPKVSTW</sequence>
<gene>
    <name evidence="2" type="ORF">B0T24DRAFT_106782</name>
</gene>
<organism evidence="2 3">
    <name type="scientific">Lasiosphaeria ovina</name>
    <dbReference type="NCBI Taxonomy" id="92902"/>
    <lineage>
        <taxon>Eukaryota</taxon>
        <taxon>Fungi</taxon>
        <taxon>Dikarya</taxon>
        <taxon>Ascomycota</taxon>
        <taxon>Pezizomycotina</taxon>
        <taxon>Sordariomycetes</taxon>
        <taxon>Sordariomycetidae</taxon>
        <taxon>Sordariales</taxon>
        <taxon>Lasiosphaeriaceae</taxon>
        <taxon>Lasiosphaeria</taxon>
    </lineage>
</organism>
<reference evidence="2" key="2">
    <citation type="submission" date="2023-06" db="EMBL/GenBank/DDBJ databases">
        <authorList>
            <consortium name="Lawrence Berkeley National Laboratory"/>
            <person name="Haridas S."/>
            <person name="Hensen N."/>
            <person name="Bonometti L."/>
            <person name="Westerberg I."/>
            <person name="Brannstrom I.O."/>
            <person name="Guillou S."/>
            <person name="Cros-Aarteil S."/>
            <person name="Calhoun S."/>
            <person name="Kuo A."/>
            <person name="Mondo S."/>
            <person name="Pangilinan J."/>
            <person name="Riley R."/>
            <person name="Labutti K."/>
            <person name="Andreopoulos B."/>
            <person name="Lipzen A."/>
            <person name="Chen C."/>
            <person name="Yanf M."/>
            <person name="Daum C."/>
            <person name="Ng V."/>
            <person name="Clum A."/>
            <person name="Steindorff A."/>
            <person name="Ohm R."/>
            <person name="Martin F."/>
            <person name="Silar P."/>
            <person name="Natvig D."/>
            <person name="Lalanne C."/>
            <person name="Gautier V."/>
            <person name="Ament-Velasquez S.L."/>
            <person name="Kruys A."/>
            <person name="Hutchinson M.I."/>
            <person name="Powell A.J."/>
            <person name="Barry K."/>
            <person name="Miller A.N."/>
            <person name="Grigoriev I.V."/>
            <person name="Debuchy R."/>
            <person name="Gladieux P."/>
            <person name="Thoren M.H."/>
            <person name="Johannesson H."/>
        </authorList>
    </citation>
    <scope>NUCLEOTIDE SEQUENCE</scope>
    <source>
        <strain evidence="2">CBS 958.72</strain>
    </source>
</reference>
<feature type="compositionally biased region" description="Basic residues" evidence="1">
    <location>
        <begin position="28"/>
        <end position="38"/>
    </location>
</feature>
<dbReference type="AlphaFoldDB" id="A0AAE0JUM4"/>
<feature type="region of interest" description="Disordered" evidence="1">
    <location>
        <begin position="1"/>
        <end position="151"/>
    </location>
</feature>
<evidence type="ECO:0000313" key="3">
    <source>
        <dbReference type="Proteomes" id="UP001287356"/>
    </source>
</evidence>
<evidence type="ECO:0000313" key="2">
    <source>
        <dbReference type="EMBL" id="KAK3362149.1"/>
    </source>
</evidence>
<feature type="compositionally biased region" description="Polar residues" evidence="1">
    <location>
        <begin position="205"/>
        <end position="216"/>
    </location>
</feature>
<reference evidence="2" key="1">
    <citation type="journal article" date="2023" name="Mol. Phylogenet. Evol.">
        <title>Genome-scale phylogeny and comparative genomics of the fungal order Sordariales.</title>
        <authorList>
            <person name="Hensen N."/>
            <person name="Bonometti L."/>
            <person name="Westerberg I."/>
            <person name="Brannstrom I.O."/>
            <person name="Guillou S."/>
            <person name="Cros-Aarteil S."/>
            <person name="Calhoun S."/>
            <person name="Haridas S."/>
            <person name="Kuo A."/>
            <person name="Mondo S."/>
            <person name="Pangilinan J."/>
            <person name="Riley R."/>
            <person name="LaButti K."/>
            <person name="Andreopoulos B."/>
            <person name="Lipzen A."/>
            <person name="Chen C."/>
            <person name="Yan M."/>
            <person name="Daum C."/>
            <person name="Ng V."/>
            <person name="Clum A."/>
            <person name="Steindorff A."/>
            <person name="Ohm R.A."/>
            <person name="Martin F."/>
            <person name="Silar P."/>
            <person name="Natvig D.O."/>
            <person name="Lalanne C."/>
            <person name="Gautier V."/>
            <person name="Ament-Velasquez S.L."/>
            <person name="Kruys A."/>
            <person name="Hutchinson M.I."/>
            <person name="Powell A.J."/>
            <person name="Barry K."/>
            <person name="Miller A.N."/>
            <person name="Grigoriev I.V."/>
            <person name="Debuchy R."/>
            <person name="Gladieux P."/>
            <person name="Hiltunen Thoren M."/>
            <person name="Johannesson H."/>
        </authorList>
    </citation>
    <scope>NUCLEOTIDE SEQUENCE</scope>
    <source>
        <strain evidence="2">CBS 958.72</strain>
    </source>
</reference>
<feature type="compositionally biased region" description="Polar residues" evidence="1">
    <location>
        <begin position="56"/>
        <end position="65"/>
    </location>
</feature>